<reference evidence="4 5" key="1">
    <citation type="submission" date="2020-02" db="EMBL/GenBank/DDBJ databases">
        <title>Characterization of phylogenetic diversity of novel bifidobacterial species isolated in Czech ZOOs.</title>
        <authorList>
            <person name="Lugli G.A."/>
            <person name="Vera N.B."/>
            <person name="Ventura M."/>
        </authorList>
    </citation>
    <scope>NUCLEOTIDE SEQUENCE [LARGE SCALE GENOMIC DNA]</scope>
    <source>
        <strain evidence="4 5">DSM 109960</strain>
    </source>
</reference>
<evidence type="ECO:0000313" key="4">
    <source>
        <dbReference type="EMBL" id="NMM95468.1"/>
    </source>
</evidence>
<dbReference type="Pfam" id="PF03372">
    <property type="entry name" value="Exo_endo_phos"/>
    <property type="match status" value="1"/>
</dbReference>
<dbReference type="EMBL" id="JAAIIF010000003">
    <property type="protein sequence ID" value="NMM95468.1"/>
    <property type="molecule type" value="Genomic_DNA"/>
</dbReference>
<keyword evidence="2" id="KW-0812">Transmembrane</keyword>
<dbReference type="GO" id="GO:0004527">
    <property type="term" value="F:exonuclease activity"/>
    <property type="evidence" value="ECO:0007669"/>
    <property type="project" value="UniProtKB-KW"/>
</dbReference>
<dbReference type="SUPFAM" id="SSF56219">
    <property type="entry name" value="DNase I-like"/>
    <property type="match status" value="1"/>
</dbReference>
<organism evidence="4 5">
    <name type="scientific">Bifidobacterium erythrocebi</name>
    <dbReference type="NCBI Taxonomy" id="2675325"/>
    <lineage>
        <taxon>Bacteria</taxon>
        <taxon>Bacillati</taxon>
        <taxon>Actinomycetota</taxon>
        <taxon>Actinomycetes</taxon>
        <taxon>Bifidobacteriales</taxon>
        <taxon>Bifidobacteriaceae</taxon>
        <taxon>Bifidobacterium</taxon>
    </lineage>
</organism>
<keyword evidence="2" id="KW-0472">Membrane</keyword>
<keyword evidence="4" id="KW-0269">Exonuclease</keyword>
<keyword evidence="4" id="KW-0378">Hydrolase</keyword>
<keyword evidence="4" id="KW-0540">Nuclease</keyword>
<dbReference type="Proteomes" id="UP000529710">
    <property type="component" value="Unassembled WGS sequence"/>
</dbReference>
<keyword evidence="2" id="KW-1133">Transmembrane helix</keyword>
<evidence type="ECO:0000259" key="3">
    <source>
        <dbReference type="Pfam" id="PF03372"/>
    </source>
</evidence>
<protein>
    <submittedName>
        <fullName evidence="4">Endonuclease/exonuclease/phosphatase</fullName>
    </submittedName>
</protein>
<dbReference type="Gene3D" id="3.60.10.10">
    <property type="entry name" value="Endonuclease/exonuclease/phosphatase"/>
    <property type="match status" value="1"/>
</dbReference>
<feature type="transmembrane region" description="Helical" evidence="2">
    <location>
        <begin position="85"/>
        <end position="108"/>
    </location>
</feature>
<dbReference type="AlphaFoldDB" id="A0A7Y0ES80"/>
<accession>A0A7Y0ES80</accession>
<feature type="transmembrane region" description="Helical" evidence="2">
    <location>
        <begin position="56"/>
        <end position="73"/>
    </location>
</feature>
<keyword evidence="5" id="KW-1185">Reference proteome</keyword>
<sequence length="388" mass="41910">MANDTDNDTGIDVHSNPVNDVRPNRQHGTAADSMPDDAVTADEQGIFARLAASRNFVIALRAIMAVILVAMVLRMIPGGFGGRKYIPIIVAVMPWLIIPTAAIAVIAIALRRRALALICLVCIVTQVCWHWGFIVPTDKLTMQARLAVTQSEVDTSDRYARIMTLNTKEGAADADQIVRTVREEHVEVLALQEVSHGLVQRLRDAGLEAILPYSNVAKWSVHDNGGVNALWSAAPMTDTTGDLIPIEASSIPASSIDFGGVTVRFGSVHPFSPRPSNQGLWSRGLSTIGQLQGSKGKYVLMGDFNSIWDHASFRYLLGDRFVDSGERAGSGFHMTYPANTRLLGFIPVPACSEIDHIVHDKGVVVGDLEARTIAGSDHKALLGTMEVA</sequence>
<dbReference type="InterPro" id="IPR005135">
    <property type="entry name" value="Endo/exonuclease/phosphatase"/>
</dbReference>
<dbReference type="InterPro" id="IPR036691">
    <property type="entry name" value="Endo/exonu/phosph_ase_sf"/>
</dbReference>
<evidence type="ECO:0000256" key="1">
    <source>
        <dbReference type="SAM" id="MobiDB-lite"/>
    </source>
</evidence>
<feature type="domain" description="Endonuclease/exonuclease/phosphatase" evidence="3">
    <location>
        <begin position="163"/>
        <end position="378"/>
    </location>
</feature>
<evidence type="ECO:0000313" key="5">
    <source>
        <dbReference type="Proteomes" id="UP000529710"/>
    </source>
</evidence>
<proteinExistence type="predicted"/>
<feature type="transmembrane region" description="Helical" evidence="2">
    <location>
        <begin position="114"/>
        <end position="135"/>
    </location>
</feature>
<dbReference type="RefSeq" id="WP_240944866.1">
    <property type="nucleotide sequence ID" value="NZ_JAAIIF010000003.1"/>
</dbReference>
<gene>
    <name evidence="4" type="ORF">G1C98_0204</name>
</gene>
<keyword evidence="4" id="KW-0255">Endonuclease</keyword>
<evidence type="ECO:0000256" key="2">
    <source>
        <dbReference type="SAM" id="Phobius"/>
    </source>
</evidence>
<dbReference type="GO" id="GO:0004519">
    <property type="term" value="F:endonuclease activity"/>
    <property type="evidence" value="ECO:0007669"/>
    <property type="project" value="UniProtKB-KW"/>
</dbReference>
<comment type="caution">
    <text evidence="4">The sequence shown here is derived from an EMBL/GenBank/DDBJ whole genome shotgun (WGS) entry which is preliminary data.</text>
</comment>
<name>A0A7Y0ES80_9BIFI</name>
<feature type="region of interest" description="Disordered" evidence="1">
    <location>
        <begin position="1"/>
        <end position="36"/>
    </location>
</feature>